<keyword evidence="1 6" id="KW-1003">Cell membrane</keyword>
<dbReference type="GO" id="GO:0005886">
    <property type="term" value="C:plasma membrane"/>
    <property type="evidence" value="ECO:0007669"/>
    <property type="project" value="UniProtKB-SubCell"/>
</dbReference>
<reference evidence="7 8" key="1">
    <citation type="submission" date="2020-08" db="EMBL/GenBank/DDBJ databases">
        <title>Functional genomics of gut bacteria from endangered species of beetles.</title>
        <authorList>
            <person name="Carlos-Shanley C."/>
        </authorList>
    </citation>
    <scope>NUCLEOTIDE SEQUENCE [LARGE SCALE GENOMIC DNA]</scope>
    <source>
        <strain evidence="7 8">S00202</strain>
    </source>
</reference>
<dbReference type="PANTHER" id="PTHR37481">
    <property type="entry name" value="LIPOPOLYSACCHARIDE EXPORT SYSTEM PROTEIN LPTC"/>
    <property type="match status" value="1"/>
</dbReference>
<dbReference type="GO" id="GO:0043165">
    <property type="term" value="P:Gram-negative-bacterium-type cell outer membrane assembly"/>
    <property type="evidence" value="ECO:0007669"/>
    <property type="project" value="UniProtKB-UniRule"/>
</dbReference>
<evidence type="ECO:0000256" key="6">
    <source>
        <dbReference type="HAMAP-Rule" id="MF_01915"/>
    </source>
</evidence>
<name>A0A7X0BP66_9PSED</name>
<evidence type="ECO:0000256" key="3">
    <source>
        <dbReference type="ARBA" id="ARBA00022692"/>
    </source>
</evidence>
<keyword evidence="3 6" id="KW-0812">Transmembrane</keyword>
<comment type="function">
    <text evidence="6">Involved in the assembly of lipopolysaccharide (LPS). Required for the translocation of LPS from the inner membrane to the outer membrane. Facilitates the transfer of LPS from the inner membrane to the periplasmic protein LptA. Could be a docking site for LptA.</text>
</comment>
<dbReference type="GO" id="GO:0030288">
    <property type="term" value="C:outer membrane-bounded periplasmic space"/>
    <property type="evidence" value="ECO:0007669"/>
    <property type="project" value="TreeGrafter"/>
</dbReference>
<evidence type="ECO:0000256" key="1">
    <source>
        <dbReference type="ARBA" id="ARBA00022475"/>
    </source>
</evidence>
<dbReference type="HAMAP" id="MF_01915">
    <property type="entry name" value="LPS_assembly_LptC"/>
    <property type="match status" value="1"/>
</dbReference>
<gene>
    <name evidence="6" type="primary">lptC</name>
    <name evidence="7" type="ORF">HNP49_000153</name>
</gene>
<dbReference type="Gene3D" id="2.60.450.10">
    <property type="entry name" value="Lipopolysaccharide (LPS) transport protein A like domain"/>
    <property type="match status" value="1"/>
</dbReference>
<dbReference type="InterPro" id="IPR010664">
    <property type="entry name" value="LipoPS_assembly_LptC-rel"/>
</dbReference>
<evidence type="ECO:0000256" key="5">
    <source>
        <dbReference type="ARBA" id="ARBA00023136"/>
    </source>
</evidence>
<dbReference type="GO" id="GO:0015221">
    <property type="term" value="F:lipopolysaccharide transmembrane transporter activity"/>
    <property type="evidence" value="ECO:0007669"/>
    <property type="project" value="InterPro"/>
</dbReference>
<dbReference type="NCBIfam" id="TIGR04409">
    <property type="entry name" value="LptC_YrbK"/>
    <property type="match status" value="1"/>
</dbReference>
<keyword evidence="5 6" id="KW-0472">Membrane</keyword>
<dbReference type="InterPro" id="IPR052363">
    <property type="entry name" value="LPS_export_LptC"/>
</dbReference>
<dbReference type="AlphaFoldDB" id="A0A7X0BP66"/>
<keyword evidence="8" id="KW-1185">Reference proteome</keyword>
<dbReference type="Pfam" id="PF06835">
    <property type="entry name" value="LptC"/>
    <property type="match status" value="1"/>
</dbReference>
<proteinExistence type="inferred from homology"/>
<dbReference type="PANTHER" id="PTHR37481:SF1">
    <property type="entry name" value="LIPOPOLYSACCHARIDE EXPORT SYSTEM PROTEIN LPTC"/>
    <property type="match status" value="1"/>
</dbReference>
<evidence type="ECO:0000256" key="2">
    <source>
        <dbReference type="ARBA" id="ARBA00022519"/>
    </source>
</evidence>
<accession>A0A7X0BP66</accession>
<dbReference type="GO" id="GO:0017089">
    <property type="term" value="F:glycolipid transfer activity"/>
    <property type="evidence" value="ECO:0007669"/>
    <property type="project" value="TreeGrafter"/>
</dbReference>
<dbReference type="InterPro" id="IPR026265">
    <property type="entry name" value="LptC"/>
</dbReference>
<evidence type="ECO:0000313" key="7">
    <source>
        <dbReference type="EMBL" id="MBB6340003.1"/>
    </source>
</evidence>
<protein>
    <recommendedName>
        <fullName evidence="6">Lipopolysaccharide export system protein LptC</fullName>
    </recommendedName>
</protein>
<dbReference type="RefSeq" id="WP_184679747.1">
    <property type="nucleotide sequence ID" value="NZ_JACHLL010000001.1"/>
</dbReference>
<comment type="subcellular location">
    <subcellularLocation>
        <location evidence="6">Cell inner membrane</location>
        <topology evidence="6">Single-pass membrane protein</topology>
    </subcellularLocation>
</comment>
<organism evidence="7 8">
    <name type="scientific">Pseudomonas fluvialis</name>
    <dbReference type="NCBI Taxonomy" id="1793966"/>
    <lineage>
        <taxon>Bacteria</taxon>
        <taxon>Pseudomonadati</taxon>
        <taxon>Pseudomonadota</taxon>
        <taxon>Gammaproteobacteria</taxon>
        <taxon>Pseudomonadales</taxon>
        <taxon>Pseudomonadaceae</taxon>
        <taxon>Pseudomonas</taxon>
    </lineage>
</organism>
<keyword evidence="4 6" id="KW-1133">Transmembrane helix</keyword>
<evidence type="ECO:0000313" key="8">
    <source>
        <dbReference type="Proteomes" id="UP000557193"/>
    </source>
</evidence>
<comment type="caution">
    <text evidence="7">The sequence shown here is derived from an EMBL/GenBank/DDBJ whole genome shotgun (WGS) entry which is preliminary data.</text>
</comment>
<comment type="subunit">
    <text evidence="6">Component of the lipopolysaccharide transport and assembly complex. Interacts with LptA and the LptBFG transporter complex.</text>
</comment>
<comment type="similarity">
    <text evidence="6">Belongs to the LptC family.</text>
</comment>
<sequence>MPRPLRLLLLFGFPALLLMAIGYWNIRPDSFIQPQETNTQTAQDIDFFVENAYSIQYQEDGKLRYEMTAKRLEHLKARDVTLLQQPDLQLFRGTPYPWHVQSLKGEVAPGGKEVELIDEVRIARTDAKGRPTVITSSRMTVFPEQEYAQTAQAVRIAAANGVTTAKGMKAYLQDGRMLLLSNVRGLHEVR</sequence>
<keyword evidence="2 6" id="KW-0997">Cell inner membrane</keyword>
<dbReference type="EMBL" id="JACHLL010000001">
    <property type="protein sequence ID" value="MBB6340003.1"/>
    <property type="molecule type" value="Genomic_DNA"/>
</dbReference>
<evidence type="ECO:0000256" key="4">
    <source>
        <dbReference type="ARBA" id="ARBA00022989"/>
    </source>
</evidence>
<dbReference type="Proteomes" id="UP000557193">
    <property type="component" value="Unassembled WGS sequence"/>
</dbReference>